<dbReference type="Proteomes" id="UP000003490">
    <property type="component" value="Unassembled WGS sequence"/>
</dbReference>
<evidence type="ECO:0000313" key="2">
    <source>
        <dbReference type="Proteomes" id="UP000003490"/>
    </source>
</evidence>
<organism evidence="1 2">
    <name type="scientific">[Clostridium] leptum DSM 753</name>
    <dbReference type="NCBI Taxonomy" id="428125"/>
    <lineage>
        <taxon>Bacteria</taxon>
        <taxon>Bacillati</taxon>
        <taxon>Bacillota</taxon>
        <taxon>Clostridia</taxon>
        <taxon>Eubacteriales</taxon>
        <taxon>Oscillospiraceae</taxon>
        <taxon>Oscillospiraceae incertae sedis</taxon>
    </lineage>
</organism>
<proteinExistence type="predicted"/>
<name>A7VPA3_9FIRM</name>
<gene>
    <name evidence="1" type="ORF">CLOLEP_00379</name>
</gene>
<reference evidence="1 2" key="1">
    <citation type="submission" date="2007-08" db="EMBL/GenBank/DDBJ databases">
        <title>Draft genome sequence of Clostridium leptum (DSM 753).</title>
        <authorList>
            <person name="Sudarsanam P."/>
            <person name="Ley R."/>
            <person name="Guruge J."/>
            <person name="Turnbaugh P.J."/>
            <person name="Mahowald M."/>
            <person name="Liep D."/>
            <person name="Gordon J."/>
        </authorList>
    </citation>
    <scope>NUCLEOTIDE SEQUENCE [LARGE SCALE GENOMIC DNA]</scope>
    <source>
        <strain evidence="1 2">DSM 753</strain>
    </source>
</reference>
<sequence>MISAKKGWTGRAWRPVHFRGLFRHTAYYVFLIDGHIVCGV</sequence>
<reference evidence="1 2" key="2">
    <citation type="submission" date="2007-08" db="EMBL/GenBank/DDBJ databases">
        <authorList>
            <person name="Fulton L."/>
            <person name="Clifton S."/>
            <person name="Fulton B."/>
            <person name="Xu J."/>
            <person name="Minx P."/>
            <person name="Pepin K.H."/>
            <person name="Johnson M."/>
            <person name="Thiruvilangam P."/>
            <person name="Bhonagiri V."/>
            <person name="Nash W.E."/>
            <person name="Wang C."/>
            <person name="Mardis E.R."/>
            <person name="Wilson R.K."/>
        </authorList>
    </citation>
    <scope>NUCLEOTIDE SEQUENCE [LARGE SCALE GENOMIC DNA]</scope>
    <source>
        <strain evidence="1 2">DSM 753</strain>
    </source>
</reference>
<accession>A7VPA3</accession>
<comment type="caution">
    <text evidence="1">The sequence shown here is derived from an EMBL/GenBank/DDBJ whole genome shotgun (WGS) entry which is preliminary data.</text>
</comment>
<dbReference type="AlphaFoldDB" id="A7VPA3"/>
<evidence type="ECO:0000313" key="1">
    <source>
        <dbReference type="EMBL" id="EDO62790.1"/>
    </source>
</evidence>
<dbReference type="HOGENOM" id="CLU_3287412_0_0_9"/>
<protein>
    <submittedName>
        <fullName evidence="1">Uncharacterized protein</fullName>
    </submittedName>
</protein>
<dbReference type="EMBL" id="ABCB02000012">
    <property type="protein sequence ID" value="EDO62790.1"/>
    <property type="molecule type" value="Genomic_DNA"/>
</dbReference>